<name>A0A8X7Q275_BRACI</name>
<reference evidence="2 3" key="1">
    <citation type="submission" date="2020-02" db="EMBL/GenBank/DDBJ databases">
        <authorList>
            <person name="Ma Q."/>
            <person name="Huang Y."/>
            <person name="Song X."/>
            <person name="Pei D."/>
        </authorList>
    </citation>
    <scope>NUCLEOTIDE SEQUENCE [LARGE SCALE GENOMIC DNA]</scope>
    <source>
        <strain evidence="2">Sxm20200214</strain>
        <tissue evidence="2">Leaf</tissue>
    </source>
</reference>
<dbReference type="PANTHER" id="PTHR35552:SF2">
    <property type="entry name" value="MEDIATOR OF RNA POLYMERASE II TRANSCRIPTION SUBUNIT 8"/>
    <property type="match status" value="1"/>
</dbReference>
<gene>
    <name evidence="2" type="ORF">Bca52824_068672</name>
</gene>
<feature type="compositionally biased region" description="Low complexity" evidence="1">
    <location>
        <begin position="233"/>
        <end position="252"/>
    </location>
</feature>
<proteinExistence type="predicted"/>
<keyword evidence="3" id="KW-1185">Reference proteome</keyword>
<dbReference type="Proteomes" id="UP000886595">
    <property type="component" value="Unassembled WGS sequence"/>
</dbReference>
<dbReference type="InterPro" id="IPR038795">
    <property type="entry name" value="MED8_plant"/>
</dbReference>
<accession>A0A8X7Q275</accession>
<feature type="region of interest" description="Disordered" evidence="1">
    <location>
        <begin position="227"/>
        <end position="252"/>
    </location>
</feature>
<evidence type="ECO:0000313" key="3">
    <source>
        <dbReference type="Proteomes" id="UP000886595"/>
    </source>
</evidence>
<dbReference type="GO" id="GO:0016592">
    <property type="term" value="C:mediator complex"/>
    <property type="evidence" value="ECO:0007669"/>
    <property type="project" value="InterPro"/>
</dbReference>
<evidence type="ECO:0000313" key="2">
    <source>
        <dbReference type="EMBL" id="KAG2261593.1"/>
    </source>
</evidence>
<dbReference type="AlphaFoldDB" id="A0A8X7Q275"/>
<dbReference type="OrthoDB" id="542418at2759"/>
<comment type="caution">
    <text evidence="2">The sequence shown here is derived from an EMBL/GenBank/DDBJ whole genome shotgun (WGS) entry which is preliminary data.</text>
</comment>
<dbReference type="PANTHER" id="PTHR35552">
    <property type="entry name" value="MEDIATOR OF RNA POLYMERASE II TRANSCRIPTION SUBUNIT 8"/>
    <property type="match status" value="1"/>
</dbReference>
<organism evidence="2 3">
    <name type="scientific">Brassica carinata</name>
    <name type="common">Ethiopian mustard</name>
    <name type="synonym">Abyssinian cabbage</name>
    <dbReference type="NCBI Taxonomy" id="52824"/>
    <lineage>
        <taxon>Eukaryota</taxon>
        <taxon>Viridiplantae</taxon>
        <taxon>Streptophyta</taxon>
        <taxon>Embryophyta</taxon>
        <taxon>Tracheophyta</taxon>
        <taxon>Spermatophyta</taxon>
        <taxon>Magnoliopsida</taxon>
        <taxon>eudicotyledons</taxon>
        <taxon>Gunneridae</taxon>
        <taxon>Pentapetalae</taxon>
        <taxon>rosids</taxon>
        <taxon>malvids</taxon>
        <taxon>Brassicales</taxon>
        <taxon>Brassicaceae</taxon>
        <taxon>Brassiceae</taxon>
        <taxon>Brassica</taxon>
    </lineage>
</organism>
<evidence type="ECO:0008006" key="4">
    <source>
        <dbReference type="Google" id="ProtNLM"/>
    </source>
</evidence>
<protein>
    <recommendedName>
        <fullName evidence="4">Mediator of RNA polymerase II transcription subunit 8</fullName>
    </recommendedName>
</protein>
<sequence>MERETQPPPAAEELKLDYVKIQTQSLQKSISQILEDIHAYTQTNTTPRWKDILRRYKMINLDLFILLEEVKQVSKDFVVLPKNVNAENAAILPVMLSTKLLPEMETDNNVKRDQLLQEVQSLPIPTQIETLKERIGRIAEACENAEKVLADSRKAYGFGSHRGDPSMLPIPTMDKAQAAKIQEQENMLRAAVNEGTGLRLPPDQRQITTTLPPHMMDALFVSDAEFNSSGMMQTQEYQSQQPEQQQHQQQGD</sequence>
<evidence type="ECO:0000256" key="1">
    <source>
        <dbReference type="SAM" id="MobiDB-lite"/>
    </source>
</evidence>
<dbReference type="EMBL" id="JAAMPC010000014">
    <property type="protein sequence ID" value="KAG2261593.1"/>
    <property type="molecule type" value="Genomic_DNA"/>
</dbReference>